<keyword evidence="1" id="KW-0812">Transmembrane</keyword>
<gene>
    <name evidence="2" type="ORF">JXQ802_LOCUS2639</name>
</gene>
<organism evidence="2 3">
    <name type="scientific">Rotaria sordida</name>
    <dbReference type="NCBI Taxonomy" id="392033"/>
    <lineage>
        <taxon>Eukaryota</taxon>
        <taxon>Metazoa</taxon>
        <taxon>Spiralia</taxon>
        <taxon>Gnathifera</taxon>
        <taxon>Rotifera</taxon>
        <taxon>Eurotatoria</taxon>
        <taxon>Bdelloidea</taxon>
        <taxon>Philodinida</taxon>
        <taxon>Philodinidae</taxon>
        <taxon>Rotaria</taxon>
    </lineage>
</organism>
<dbReference type="Proteomes" id="UP000663870">
    <property type="component" value="Unassembled WGS sequence"/>
</dbReference>
<evidence type="ECO:0000256" key="1">
    <source>
        <dbReference type="SAM" id="Phobius"/>
    </source>
</evidence>
<keyword evidence="1" id="KW-1133">Transmembrane helix</keyword>
<proteinExistence type="predicted"/>
<dbReference type="PANTHER" id="PTHR13132">
    <property type="entry name" value="ALPHA- 1,6 -FUCOSYLTRANSFERASE"/>
    <property type="match status" value="1"/>
</dbReference>
<comment type="caution">
    <text evidence="2">The sequence shown here is derived from an EMBL/GenBank/DDBJ whole genome shotgun (WGS) entry which is preliminary data.</text>
</comment>
<dbReference type="GO" id="GO:0006487">
    <property type="term" value="P:protein N-linked glycosylation"/>
    <property type="evidence" value="ECO:0007669"/>
    <property type="project" value="TreeGrafter"/>
</dbReference>
<reference evidence="2" key="1">
    <citation type="submission" date="2021-02" db="EMBL/GenBank/DDBJ databases">
        <authorList>
            <person name="Nowell W R."/>
        </authorList>
    </citation>
    <scope>NUCLEOTIDE SEQUENCE</scope>
</reference>
<name>A0A813QNH9_9BILA</name>
<keyword evidence="3" id="KW-1185">Reference proteome</keyword>
<dbReference type="GO" id="GO:0046921">
    <property type="term" value="F:alpha-(1-&gt;6)-fucosyltransferase activity"/>
    <property type="evidence" value="ECO:0007669"/>
    <property type="project" value="TreeGrafter"/>
</dbReference>
<dbReference type="PANTHER" id="PTHR13132:SF29">
    <property type="entry name" value="ALPHA-(1,6)-FUCOSYLTRANSFERASE"/>
    <property type="match status" value="1"/>
</dbReference>
<accession>A0A813QNH9</accession>
<feature type="transmembrane region" description="Helical" evidence="1">
    <location>
        <begin position="12"/>
        <end position="34"/>
    </location>
</feature>
<dbReference type="Gene3D" id="3.40.50.11350">
    <property type="match status" value="1"/>
</dbReference>
<keyword evidence="1" id="KW-0472">Membrane</keyword>
<sequence>MKYFIRNRSLKSIIIKIIFGLISFVLVFVFDFLLDSSFNETNSKTHLALSPNIQLNQRSSTNNQQSIKSSSYEYNSTHLWSMRLADDNYFHLAHLFPCRIVEYPRGPIIDKIDSCDHSSANEFSIQNTLQAQKWLYEHQHPMDCTNKRFAIIHNFAVSGFGSTMHQIAWAFGKAIADNRIAVYQIPGNWLYGTCNSSTPDCVFLPITNCSIPSKVDRNQTIKINANIGYWSKPIHPFIFQKRTFNWYRAQLLFYLMRYKPETLAYAQNIIAQYFKPPSIDLHHPYIAVYVRRSDKVQNREMSQAYTLKQYFDLFDADVRRANISTVYINSEDEQVFDEFAQINKEKQDYYKLLKITVQRNVVFGSLISMMREHRGKIILEFLSDLFIEANADLHVGTLTSNWCRLVDGIRLVLGKTIPFYTPENQFLMEK</sequence>
<dbReference type="EMBL" id="CAJNOL010000033">
    <property type="protein sequence ID" value="CAF0769596.1"/>
    <property type="molecule type" value="Genomic_DNA"/>
</dbReference>
<protein>
    <recommendedName>
        <fullName evidence="4">Fucosyltransferase</fullName>
    </recommendedName>
</protein>
<evidence type="ECO:0000313" key="3">
    <source>
        <dbReference type="Proteomes" id="UP000663870"/>
    </source>
</evidence>
<evidence type="ECO:0008006" key="4">
    <source>
        <dbReference type="Google" id="ProtNLM"/>
    </source>
</evidence>
<evidence type="ECO:0000313" key="2">
    <source>
        <dbReference type="EMBL" id="CAF0769596.1"/>
    </source>
</evidence>
<dbReference type="AlphaFoldDB" id="A0A813QNH9"/>